<keyword evidence="1" id="KW-1133">Transmembrane helix</keyword>
<accession>A0A1I7YCK6</accession>
<dbReference type="AlphaFoldDB" id="A0A1I7YCK6"/>
<sequence length="67" mass="7338">MKTGMKRATPTPKPCQRNKRAIGARTTCSILCELVVFGLIGFTVTMAVTVLLSAFASDYTNCMYNFP</sequence>
<evidence type="ECO:0000313" key="2">
    <source>
        <dbReference type="Proteomes" id="UP000095287"/>
    </source>
</evidence>
<evidence type="ECO:0000313" key="3">
    <source>
        <dbReference type="WBParaSite" id="L893_g14768.t2"/>
    </source>
</evidence>
<keyword evidence="2" id="KW-1185">Reference proteome</keyword>
<proteinExistence type="predicted"/>
<keyword evidence="1" id="KW-0812">Transmembrane</keyword>
<protein>
    <submittedName>
        <fullName evidence="3">ATP-dependent Clp protease proteolytic subunit</fullName>
    </submittedName>
</protein>
<organism evidence="2 3">
    <name type="scientific">Steinernema glaseri</name>
    <dbReference type="NCBI Taxonomy" id="37863"/>
    <lineage>
        <taxon>Eukaryota</taxon>
        <taxon>Metazoa</taxon>
        <taxon>Ecdysozoa</taxon>
        <taxon>Nematoda</taxon>
        <taxon>Chromadorea</taxon>
        <taxon>Rhabditida</taxon>
        <taxon>Tylenchina</taxon>
        <taxon>Panagrolaimomorpha</taxon>
        <taxon>Strongyloidoidea</taxon>
        <taxon>Steinernematidae</taxon>
        <taxon>Steinernema</taxon>
    </lineage>
</organism>
<dbReference type="Proteomes" id="UP000095287">
    <property type="component" value="Unplaced"/>
</dbReference>
<dbReference type="WBParaSite" id="L893_g14768.t2">
    <property type="protein sequence ID" value="L893_g14768.t2"/>
    <property type="gene ID" value="L893_g14768"/>
</dbReference>
<feature type="transmembrane region" description="Helical" evidence="1">
    <location>
        <begin position="30"/>
        <end position="56"/>
    </location>
</feature>
<name>A0A1I7YCK6_9BILA</name>
<keyword evidence="1" id="KW-0472">Membrane</keyword>
<evidence type="ECO:0000256" key="1">
    <source>
        <dbReference type="SAM" id="Phobius"/>
    </source>
</evidence>
<reference evidence="3" key="1">
    <citation type="submission" date="2016-11" db="UniProtKB">
        <authorList>
            <consortium name="WormBaseParasite"/>
        </authorList>
    </citation>
    <scope>IDENTIFICATION</scope>
</reference>